<dbReference type="FunFam" id="2.30.42.10:FF:000050">
    <property type="entry name" value="Periplasmic serine endoprotease DegP-like"/>
    <property type="match status" value="1"/>
</dbReference>
<dbReference type="InterPro" id="IPR001478">
    <property type="entry name" value="PDZ"/>
</dbReference>
<keyword evidence="2" id="KW-0378">Hydrolase</keyword>
<comment type="caution">
    <text evidence="2">The sequence shown here is derived from an EMBL/GenBank/DDBJ whole genome shotgun (WGS) entry which is preliminary data.</text>
</comment>
<reference evidence="2 3" key="1">
    <citation type="submission" date="2017-11" db="EMBL/GenBank/DDBJ databases">
        <authorList>
            <person name="Han C.G."/>
        </authorList>
    </citation>
    <scope>NUCLEOTIDE SEQUENCE [LARGE SCALE GENOMIC DNA]</scope>
    <source>
        <strain evidence="2 3">A10</strain>
    </source>
</reference>
<dbReference type="InterPro" id="IPR036034">
    <property type="entry name" value="PDZ_sf"/>
</dbReference>
<name>A0A2J5PZL9_9ENTR</name>
<protein>
    <submittedName>
        <fullName evidence="2">Serine endoprotease</fullName>
    </submittedName>
</protein>
<feature type="domain" description="PDZ" evidence="1">
    <location>
        <begin position="22"/>
        <end position="111"/>
    </location>
</feature>
<dbReference type="PROSITE" id="PS50106">
    <property type="entry name" value="PDZ"/>
    <property type="match status" value="1"/>
</dbReference>
<dbReference type="SMART" id="SM00228">
    <property type="entry name" value="PDZ"/>
    <property type="match status" value="1"/>
</dbReference>
<evidence type="ECO:0000259" key="1">
    <source>
        <dbReference type="PROSITE" id="PS50106"/>
    </source>
</evidence>
<dbReference type="CDD" id="cd23084">
    <property type="entry name" value="cpPDZ2_DegP-like"/>
    <property type="match status" value="1"/>
</dbReference>
<dbReference type="Gene3D" id="2.30.42.10">
    <property type="match status" value="1"/>
</dbReference>
<sequence>TMPIGSKVELGLLRDGKPVTVTVELQQSNQNQVDSSTIFNGIEGAEMSNKGQDKGVVVSNVKAGTPAAQIGLKKGDIIVGANQQPVKNIADLRKIFDAKPSVLALNIQRGDTSIYLLMQ</sequence>
<gene>
    <name evidence="2" type="ORF">CWN49_09815</name>
</gene>
<dbReference type="EMBL" id="PIDR01000224">
    <property type="protein sequence ID" value="PLO71506.1"/>
    <property type="molecule type" value="Genomic_DNA"/>
</dbReference>
<accession>A0A2J5PZL9</accession>
<evidence type="ECO:0000313" key="3">
    <source>
        <dbReference type="Proteomes" id="UP000234667"/>
    </source>
</evidence>
<dbReference type="Pfam" id="PF00595">
    <property type="entry name" value="PDZ"/>
    <property type="match status" value="1"/>
</dbReference>
<reference evidence="2 3" key="2">
    <citation type="submission" date="2018-01" db="EMBL/GenBank/DDBJ databases">
        <title>Genomic study of Klebsiella pneumoniae.</title>
        <authorList>
            <person name="Yang Y."/>
            <person name="Bicalho R."/>
        </authorList>
    </citation>
    <scope>NUCLEOTIDE SEQUENCE [LARGE SCALE GENOMIC DNA]</scope>
    <source>
        <strain evidence="2 3">A10</strain>
    </source>
</reference>
<dbReference type="AlphaFoldDB" id="A0A2J5PZL9"/>
<dbReference type="GO" id="GO:0008233">
    <property type="term" value="F:peptidase activity"/>
    <property type="evidence" value="ECO:0007669"/>
    <property type="project" value="UniProtKB-KW"/>
</dbReference>
<feature type="non-terminal residue" evidence="2">
    <location>
        <position position="1"/>
    </location>
</feature>
<dbReference type="SUPFAM" id="SSF50156">
    <property type="entry name" value="PDZ domain-like"/>
    <property type="match status" value="1"/>
</dbReference>
<proteinExistence type="predicted"/>
<keyword evidence="2" id="KW-0645">Protease</keyword>
<dbReference type="GO" id="GO:0006508">
    <property type="term" value="P:proteolysis"/>
    <property type="evidence" value="ECO:0007669"/>
    <property type="project" value="UniProtKB-KW"/>
</dbReference>
<dbReference type="Proteomes" id="UP000234667">
    <property type="component" value="Unassembled WGS sequence"/>
</dbReference>
<evidence type="ECO:0000313" key="2">
    <source>
        <dbReference type="EMBL" id="PLO71506.1"/>
    </source>
</evidence>
<organism evidence="2 3">
    <name type="scientific">Klebsiella michiganensis</name>
    <dbReference type="NCBI Taxonomy" id="1134687"/>
    <lineage>
        <taxon>Bacteria</taxon>
        <taxon>Pseudomonadati</taxon>
        <taxon>Pseudomonadota</taxon>
        <taxon>Gammaproteobacteria</taxon>
        <taxon>Enterobacterales</taxon>
        <taxon>Enterobacteriaceae</taxon>
        <taxon>Klebsiella/Raoultella group</taxon>
        <taxon>Klebsiella</taxon>
    </lineage>
</organism>